<evidence type="ECO:0000256" key="4">
    <source>
        <dbReference type="RuleBase" id="RU369080"/>
    </source>
</evidence>
<sequence>MGCATSKQFSRSAPAHADPAVLATQTSFTVNEVEALYELYKKLSCSIVKDGLIHKVEIDRRPISEEFQLALFRNSRRANLFADRDTGGGNSVRVSPSQVFDLFDLKRNGVIDFEEFVRSLSVFHPKADTSEKTAFAFKLYDLRGTGYIEKEEIMDQNSAFASFEGKVKFTQLKTNPTTHKNMIKLNFVLEKQLREMVLALLDESDLCLSDSTVETIVDNVTDTLLLSASHQVLVCKDPVSVLTRIISCCSVRVGVQTFSQADSNGDGRIDPEEWEEFVKKNPATLRNMTLPYLQDITMSFPSFIMRSEASD</sequence>
<dbReference type="GO" id="GO:0005509">
    <property type="term" value="F:calcium ion binding"/>
    <property type="evidence" value="ECO:0007669"/>
    <property type="project" value="UniProtKB-UniRule"/>
</dbReference>
<dbReference type="PANTHER" id="PTHR23056:SF110">
    <property type="entry name" value="CALMODULIN"/>
    <property type="match status" value="1"/>
</dbReference>
<keyword evidence="4" id="KW-0479">Metal-binding</keyword>
<dbReference type="PRINTS" id="PR00450">
    <property type="entry name" value="RECOVERIN"/>
</dbReference>
<dbReference type="PROSITE" id="PS50222">
    <property type="entry name" value="EF_HAND_2"/>
    <property type="match status" value="3"/>
</dbReference>
<dbReference type="IntAct" id="A0A1D6MA49">
    <property type="interactions" value="11"/>
</dbReference>
<dbReference type="AlphaFoldDB" id="A0A1D6MA49"/>
<dbReference type="Gene3D" id="1.10.238.10">
    <property type="entry name" value="EF-hand"/>
    <property type="match status" value="1"/>
</dbReference>
<comment type="function">
    <text evidence="4">Acts as a calcium sensor. CBL proteins interact with CIPK serine-threonine protein kinases. Binding of a CBL protein to the regulatory NAF domain of a CIPK protein lead to the activation of the kinase in a calcium-dependent manner.</text>
</comment>
<evidence type="ECO:0000256" key="1">
    <source>
        <dbReference type="ARBA" id="ARBA00022737"/>
    </source>
</evidence>
<keyword evidence="2 4" id="KW-0106">Calcium</keyword>
<dbReference type="GO" id="GO:0019722">
    <property type="term" value="P:calcium-mediated signaling"/>
    <property type="evidence" value="ECO:0007669"/>
    <property type="project" value="UniProtKB-UniRule"/>
</dbReference>
<dbReference type="ExpressionAtlas" id="A0A1D6MA49">
    <property type="expression patterns" value="baseline and differential"/>
</dbReference>
<evidence type="ECO:0000313" key="5">
    <source>
        <dbReference type="EMBL" id="AQK87671.1"/>
    </source>
</evidence>
<dbReference type="PROSITE" id="PS00018">
    <property type="entry name" value="EF_HAND_1"/>
    <property type="match status" value="1"/>
</dbReference>
<dbReference type="EMBL" id="CM000782">
    <property type="protein sequence ID" value="AQK87671.1"/>
    <property type="molecule type" value="Genomic_DNA"/>
</dbReference>
<accession>A0A1D6MA49</accession>
<dbReference type="PANTHER" id="PTHR23056">
    <property type="entry name" value="CALCINEURIN B"/>
    <property type="match status" value="1"/>
</dbReference>
<evidence type="ECO:0000256" key="2">
    <source>
        <dbReference type="ARBA" id="ARBA00022837"/>
    </source>
</evidence>
<dbReference type="InterPro" id="IPR045198">
    <property type="entry name" value="CNBL1-10"/>
</dbReference>
<keyword evidence="4" id="KW-0472">Membrane</keyword>
<dbReference type="InParanoid" id="A0A1D6MA49"/>
<organism evidence="5">
    <name type="scientific">Zea mays</name>
    <name type="common">Maize</name>
    <dbReference type="NCBI Taxonomy" id="4577"/>
    <lineage>
        <taxon>Eukaryota</taxon>
        <taxon>Viridiplantae</taxon>
        <taxon>Streptophyta</taxon>
        <taxon>Embryophyta</taxon>
        <taxon>Tracheophyta</taxon>
        <taxon>Spermatophyta</taxon>
        <taxon>Magnoliopsida</taxon>
        <taxon>Liliopsida</taxon>
        <taxon>Poales</taxon>
        <taxon>Poaceae</taxon>
        <taxon>PACMAD clade</taxon>
        <taxon>Panicoideae</taxon>
        <taxon>Andropogonodae</taxon>
        <taxon>Andropogoneae</taxon>
        <taxon>Tripsacinae</taxon>
        <taxon>Zea</taxon>
    </lineage>
</organism>
<keyword evidence="1 4" id="KW-0677">Repeat</keyword>
<proteinExistence type="inferred from homology"/>
<dbReference type="STRING" id="4577.A0A1D6MA49"/>
<dbReference type="GO" id="GO:0016020">
    <property type="term" value="C:membrane"/>
    <property type="evidence" value="ECO:0007669"/>
    <property type="project" value="UniProtKB-SubCell"/>
</dbReference>
<reference evidence="5" key="1">
    <citation type="submission" date="2015-12" db="EMBL/GenBank/DDBJ databases">
        <title>Update maize B73 reference genome by single molecule sequencing technologies.</title>
        <authorList>
            <consortium name="Maize Genome Sequencing Project"/>
            <person name="Ware D."/>
        </authorList>
    </citation>
    <scope>NUCLEOTIDE SEQUENCE</scope>
    <source>
        <tissue evidence="5">Seedling</tissue>
    </source>
</reference>
<dbReference type="Pfam" id="PF13202">
    <property type="entry name" value="EF-hand_5"/>
    <property type="match status" value="2"/>
</dbReference>
<protein>
    <recommendedName>
        <fullName evidence="4">Calcineurin B-like protein</fullName>
    </recommendedName>
</protein>
<name>A0A1D6MA49_MAIZE</name>
<comment type="subcellular location">
    <subcellularLocation>
        <location evidence="4">Membrane</location>
    </subcellularLocation>
</comment>
<dbReference type="GO" id="GO:0019900">
    <property type="term" value="F:kinase binding"/>
    <property type="evidence" value="ECO:0007669"/>
    <property type="project" value="UniProtKB-UniRule"/>
</dbReference>
<evidence type="ECO:0000256" key="3">
    <source>
        <dbReference type="ARBA" id="ARBA00023774"/>
    </source>
</evidence>
<gene>
    <name evidence="5" type="ORF">ZEAMMB73_Zm00001d038730</name>
</gene>
<dbReference type="SMART" id="SM00054">
    <property type="entry name" value="EFh"/>
    <property type="match status" value="3"/>
</dbReference>
<dbReference type="SMR" id="A0A1D6MA49"/>
<dbReference type="SUPFAM" id="SSF47473">
    <property type="entry name" value="EF-hand"/>
    <property type="match status" value="1"/>
</dbReference>
<dbReference type="InterPro" id="IPR018247">
    <property type="entry name" value="EF_Hand_1_Ca_BS"/>
</dbReference>
<comment type="subunit">
    <text evidence="4">Homodimer. Interacts with CIPK.</text>
</comment>
<dbReference type="InterPro" id="IPR002048">
    <property type="entry name" value="EF_hand_dom"/>
</dbReference>
<dbReference type="InterPro" id="IPR011992">
    <property type="entry name" value="EF-hand-dom_pair"/>
</dbReference>
<comment type="similarity">
    <text evidence="3 4">Belongs to the calcineurin regulatory subunit family.</text>
</comment>